<reference evidence="1 2" key="1">
    <citation type="submission" date="2020-07" db="EMBL/GenBank/DDBJ databases">
        <title>Halosimplex pelagicum sp. nov. and Halosimplex rubrum sp. nov., isolated from salted brown alga Laminaria, and emended description of the genus Halosimplex.</title>
        <authorList>
            <person name="Cui H."/>
        </authorList>
    </citation>
    <scope>NUCLEOTIDE SEQUENCE [LARGE SCALE GENOMIC DNA]</scope>
    <source>
        <strain evidence="1 2">R27</strain>
    </source>
</reference>
<protein>
    <submittedName>
        <fullName evidence="1">MarR family transcriptional regulator</fullName>
    </submittedName>
</protein>
<dbReference type="OrthoDB" id="285635at2157"/>
<evidence type="ECO:0000313" key="1">
    <source>
        <dbReference type="EMBL" id="QLH79902.1"/>
    </source>
</evidence>
<accession>A0A7D5P8G0</accession>
<dbReference type="KEGG" id="hrr:HZS55_02960"/>
<dbReference type="EMBL" id="CP058910">
    <property type="protein sequence ID" value="QLH79902.1"/>
    <property type="molecule type" value="Genomic_DNA"/>
</dbReference>
<dbReference type="AlphaFoldDB" id="A0A7D5P8G0"/>
<evidence type="ECO:0000313" key="2">
    <source>
        <dbReference type="Proteomes" id="UP000509667"/>
    </source>
</evidence>
<dbReference type="Proteomes" id="UP000509667">
    <property type="component" value="Chromosome"/>
</dbReference>
<dbReference type="Gene3D" id="1.10.10.10">
    <property type="entry name" value="Winged helix-like DNA-binding domain superfamily/Winged helix DNA-binding domain"/>
    <property type="match status" value="1"/>
</dbReference>
<proteinExistence type="predicted"/>
<organism evidence="1 2">
    <name type="scientific">Halosimplex rubrum</name>
    <dbReference type="NCBI Taxonomy" id="869889"/>
    <lineage>
        <taxon>Archaea</taxon>
        <taxon>Methanobacteriati</taxon>
        <taxon>Methanobacteriota</taxon>
        <taxon>Stenosarchaea group</taxon>
        <taxon>Halobacteria</taxon>
        <taxon>Halobacteriales</taxon>
        <taxon>Haloarculaceae</taxon>
        <taxon>Halosimplex</taxon>
    </lineage>
</organism>
<dbReference type="SUPFAM" id="SSF46785">
    <property type="entry name" value="Winged helix' DNA-binding domain"/>
    <property type="match status" value="1"/>
</dbReference>
<keyword evidence="2" id="KW-1185">Reference proteome</keyword>
<sequence length="86" mass="9860">MRARVDWMTQADERVLEFLHEKEIIASPSVIGANIDYTGEYISRRCRKLADAGLVQRADATNYRITEKGERYLKGELDAEDLQIAD</sequence>
<name>A0A7D5P8G0_9EURY</name>
<dbReference type="InterPro" id="IPR036390">
    <property type="entry name" value="WH_DNA-bd_sf"/>
</dbReference>
<gene>
    <name evidence="1" type="ORF">HZS55_02960</name>
</gene>
<dbReference type="InterPro" id="IPR036388">
    <property type="entry name" value="WH-like_DNA-bd_sf"/>
</dbReference>